<proteinExistence type="predicted"/>
<accession>A0A4C1VN64</accession>
<dbReference type="Proteomes" id="UP000299102">
    <property type="component" value="Unassembled WGS sequence"/>
</dbReference>
<dbReference type="EMBL" id="BGZK01000372">
    <property type="protein sequence ID" value="GBP39842.1"/>
    <property type="molecule type" value="Genomic_DNA"/>
</dbReference>
<dbReference type="AlphaFoldDB" id="A0A4C1VN64"/>
<comment type="caution">
    <text evidence="1">The sequence shown here is derived from an EMBL/GenBank/DDBJ whole genome shotgun (WGS) entry which is preliminary data.</text>
</comment>
<protein>
    <submittedName>
        <fullName evidence="1">Uncharacterized protein</fullName>
    </submittedName>
</protein>
<name>A0A4C1VN64_EUMVA</name>
<organism evidence="1 2">
    <name type="scientific">Eumeta variegata</name>
    <name type="common">Bagworm moth</name>
    <name type="synonym">Eumeta japonica</name>
    <dbReference type="NCBI Taxonomy" id="151549"/>
    <lineage>
        <taxon>Eukaryota</taxon>
        <taxon>Metazoa</taxon>
        <taxon>Ecdysozoa</taxon>
        <taxon>Arthropoda</taxon>
        <taxon>Hexapoda</taxon>
        <taxon>Insecta</taxon>
        <taxon>Pterygota</taxon>
        <taxon>Neoptera</taxon>
        <taxon>Endopterygota</taxon>
        <taxon>Lepidoptera</taxon>
        <taxon>Glossata</taxon>
        <taxon>Ditrysia</taxon>
        <taxon>Tineoidea</taxon>
        <taxon>Psychidae</taxon>
        <taxon>Oiketicinae</taxon>
        <taxon>Eumeta</taxon>
    </lineage>
</organism>
<keyword evidence="2" id="KW-1185">Reference proteome</keyword>
<evidence type="ECO:0000313" key="1">
    <source>
        <dbReference type="EMBL" id="GBP39842.1"/>
    </source>
</evidence>
<sequence>MYKRPSWFVAQGWKTKYSRLYKNGSLSVHIRTARPSRGSRRVLQKTPVYVLRVLFIELPTPVGSEGFGPSTLSPPHQLNTGLKLAMRVATTAMTTFQTDRLISSPRHEASDQV</sequence>
<gene>
    <name evidence="1" type="ORF">EVAR_29072_1</name>
</gene>
<reference evidence="1 2" key="1">
    <citation type="journal article" date="2019" name="Commun. Biol.">
        <title>The bagworm genome reveals a unique fibroin gene that provides high tensile strength.</title>
        <authorList>
            <person name="Kono N."/>
            <person name="Nakamura H."/>
            <person name="Ohtoshi R."/>
            <person name="Tomita M."/>
            <person name="Numata K."/>
            <person name="Arakawa K."/>
        </authorList>
    </citation>
    <scope>NUCLEOTIDE SEQUENCE [LARGE SCALE GENOMIC DNA]</scope>
</reference>
<evidence type="ECO:0000313" key="2">
    <source>
        <dbReference type="Proteomes" id="UP000299102"/>
    </source>
</evidence>